<dbReference type="Proteomes" id="UP000235672">
    <property type="component" value="Unassembled WGS sequence"/>
</dbReference>
<evidence type="ECO:0000259" key="9">
    <source>
        <dbReference type="SMART" id="SM01032"/>
    </source>
</evidence>
<evidence type="ECO:0000256" key="2">
    <source>
        <dbReference type="ARBA" id="ARBA00009525"/>
    </source>
</evidence>
<dbReference type="GO" id="GO:0005737">
    <property type="term" value="C:cytoplasm"/>
    <property type="evidence" value="ECO:0007669"/>
    <property type="project" value="TreeGrafter"/>
</dbReference>
<dbReference type="GO" id="GO:0006298">
    <property type="term" value="P:mismatch repair"/>
    <property type="evidence" value="ECO:0007669"/>
    <property type="project" value="TreeGrafter"/>
</dbReference>
<dbReference type="Gene3D" id="2.20.20.110">
    <property type="entry name" value="Rad4, beta-hairpin domain BHD1"/>
    <property type="match status" value="1"/>
</dbReference>
<evidence type="ECO:0000256" key="1">
    <source>
        <dbReference type="ARBA" id="ARBA00004123"/>
    </source>
</evidence>
<feature type="region of interest" description="Disordered" evidence="6">
    <location>
        <begin position="280"/>
        <end position="388"/>
    </location>
</feature>
<keyword evidence="11" id="KW-1185">Reference proteome</keyword>
<evidence type="ECO:0000313" key="11">
    <source>
        <dbReference type="Proteomes" id="UP000235672"/>
    </source>
</evidence>
<dbReference type="Gene3D" id="3.90.260.10">
    <property type="entry name" value="Transglutaminase-like"/>
    <property type="match status" value="1"/>
</dbReference>
<feature type="non-terminal residue" evidence="10">
    <location>
        <position position="828"/>
    </location>
</feature>
<comment type="similarity">
    <text evidence="2">Belongs to the XPC family.</text>
</comment>
<feature type="domain" description="Rad4 beta-hairpin" evidence="8">
    <location>
        <begin position="601"/>
        <end position="664"/>
    </location>
</feature>
<dbReference type="GO" id="GO:0003697">
    <property type="term" value="F:single-stranded DNA binding"/>
    <property type="evidence" value="ECO:0007669"/>
    <property type="project" value="TreeGrafter"/>
</dbReference>
<dbReference type="SUPFAM" id="SSF54001">
    <property type="entry name" value="Cysteine proteinases"/>
    <property type="match status" value="1"/>
</dbReference>
<dbReference type="InterPro" id="IPR018325">
    <property type="entry name" value="Rad4/PNGase_transGLS-fold"/>
</dbReference>
<feature type="compositionally biased region" description="Acidic residues" evidence="6">
    <location>
        <begin position="1"/>
        <end position="21"/>
    </location>
</feature>
<dbReference type="InterPro" id="IPR038765">
    <property type="entry name" value="Papain-like_cys_pep_sf"/>
</dbReference>
<feature type="region of interest" description="Disordered" evidence="6">
    <location>
        <begin position="1"/>
        <end position="35"/>
    </location>
</feature>
<dbReference type="InterPro" id="IPR042488">
    <property type="entry name" value="Rad4_BHD3_sf"/>
</dbReference>
<keyword evidence="5" id="KW-0539">Nucleus</keyword>
<dbReference type="GO" id="GO:0003684">
    <property type="term" value="F:damaged DNA binding"/>
    <property type="evidence" value="ECO:0007669"/>
    <property type="project" value="InterPro"/>
</dbReference>
<evidence type="ECO:0000259" key="8">
    <source>
        <dbReference type="SMART" id="SM01031"/>
    </source>
</evidence>
<dbReference type="InterPro" id="IPR004583">
    <property type="entry name" value="DNA_repair_Rad4"/>
</dbReference>
<dbReference type="FunFam" id="3.30.70.2460:FF:000001">
    <property type="entry name" value="DNA repair protein Rad4 family"/>
    <property type="match status" value="1"/>
</dbReference>
<dbReference type="PANTHER" id="PTHR12135:SF2">
    <property type="entry name" value="DNA REPAIR PROTEIN RAD34"/>
    <property type="match status" value="1"/>
</dbReference>
<feature type="domain" description="Rad4 beta-hairpin" evidence="7">
    <location>
        <begin position="540"/>
        <end position="599"/>
    </location>
</feature>
<dbReference type="InterPro" id="IPR018327">
    <property type="entry name" value="BHD_2"/>
</dbReference>
<feature type="compositionally biased region" description="Basic and acidic residues" evidence="6">
    <location>
        <begin position="280"/>
        <end position="295"/>
    </location>
</feature>
<organism evidence="10 11">
    <name type="scientific">Hyaloscypha hepaticicola</name>
    <dbReference type="NCBI Taxonomy" id="2082293"/>
    <lineage>
        <taxon>Eukaryota</taxon>
        <taxon>Fungi</taxon>
        <taxon>Dikarya</taxon>
        <taxon>Ascomycota</taxon>
        <taxon>Pezizomycotina</taxon>
        <taxon>Leotiomycetes</taxon>
        <taxon>Helotiales</taxon>
        <taxon>Hyaloscyphaceae</taxon>
        <taxon>Hyaloscypha</taxon>
    </lineage>
</organism>
<comment type="subcellular location">
    <subcellularLocation>
        <location evidence="1">Nucleus</location>
    </subcellularLocation>
</comment>
<feature type="region of interest" description="Disordered" evidence="6">
    <location>
        <begin position="110"/>
        <end position="156"/>
    </location>
</feature>
<dbReference type="Pfam" id="PF10405">
    <property type="entry name" value="BHD_3"/>
    <property type="match status" value="1"/>
</dbReference>
<dbReference type="GO" id="GO:0071942">
    <property type="term" value="C:XPC complex"/>
    <property type="evidence" value="ECO:0007669"/>
    <property type="project" value="TreeGrafter"/>
</dbReference>
<dbReference type="InterPro" id="IPR018328">
    <property type="entry name" value="Rad4_beta-hairpin_dom3"/>
</dbReference>
<dbReference type="InterPro" id="IPR036985">
    <property type="entry name" value="Transglutaminase-like_sf"/>
</dbReference>
<accession>A0A2J6PYI5</accession>
<dbReference type="InterPro" id="IPR018326">
    <property type="entry name" value="Rad4_beta-hairpin_dom1"/>
</dbReference>
<keyword evidence="3" id="KW-0227">DNA damage</keyword>
<feature type="domain" description="Rad4 beta-hairpin" evidence="9">
    <location>
        <begin position="671"/>
        <end position="745"/>
    </location>
</feature>
<dbReference type="AlphaFoldDB" id="A0A2J6PYI5"/>
<dbReference type="SMART" id="SM01032">
    <property type="entry name" value="BHD_3"/>
    <property type="match status" value="1"/>
</dbReference>
<dbReference type="SMART" id="SM01030">
    <property type="entry name" value="BHD_1"/>
    <property type="match status" value="1"/>
</dbReference>
<gene>
    <name evidence="10" type="ORF">NA56DRAFT_576058</name>
</gene>
<dbReference type="Pfam" id="PF10403">
    <property type="entry name" value="BHD_1"/>
    <property type="match status" value="1"/>
</dbReference>
<dbReference type="PANTHER" id="PTHR12135">
    <property type="entry name" value="DNA REPAIR PROTEIN XP-C / RAD4"/>
    <property type="match status" value="1"/>
</dbReference>
<evidence type="ECO:0000259" key="7">
    <source>
        <dbReference type="SMART" id="SM01030"/>
    </source>
</evidence>
<dbReference type="STRING" id="1745343.A0A2J6PYI5"/>
<feature type="region of interest" description="Disordered" evidence="6">
    <location>
        <begin position="801"/>
        <end position="828"/>
    </location>
</feature>
<evidence type="ECO:0000256" key="3">
    <source>
        <dbReference type="ARBA" id="ARBA00022763"/>
    </source>
</evidence>
<feature type="compositionally biased region" description="Low complexity" evidence="6">
    <location>
        <begin position="301"/>
        <end position="311"/>
    </location>
</feature>
<evidence type="ECO:0000256" key="4">
    <source>
        <dbReference type="ARBA" id="ARBA00023204"/>
    </source>
</evidence>
<evidence type="ECO:0000256" key="5">
    <source>
        <dbReference type="ARBA" id="ARBA00023242"/>
    </source>
</evidence>
<reference evidence="10 11" key="1">
    <citation type="submission" date="2016-05" db="EMBL/GenBank/DDBJ databases">
        <title>A degradative enzymes factory behind the ericoid mycorrhizal symbiosis.</title>
        <authorList>
            <consortium name="DOE Joint Genome Institute"/>
            <person name="Martino E."/>
            <person name="Morin E."/>
            <person name="Grelet G."/>
            <person name="Kuo A."/>
            <person name="Kohler A."/>
            <person name="Daghino S."/>
            <person name="Barry K."/>
            <person name="Choi C."/>
            <person name="Cichocki N."/>
            <person name="Clum A."/>
            <person name="Copeland A."/>
            <person name="Hainaut M."/>
            <person name="Haridas S."/>
            <person name="Labutti K."/>
            <person name="Lindquist E."/>
            <person name="Lipzen A."/>
            <person name="Khouja H.-R."/>
            <person name="Murat C."/>
            <person name="Ohm R."/>
            <person name="Olson A."/>
            <person name="Spatafora J."/>
            <person name="Veneault-Fourrey C."/>
            <person name="Henrissat B."/>
            <person name="Grigoriev I."/>
            <person name="Martin F."/>
            <person name="Perotto S."/>
        </authorList>
    </citation>
    <scope>NUCLEOTIDE SEQUENCE [LARGE SCALE GENOMIC DNA]</scope>
    <source>
        <strain evidence="10 11">UAMH 7357</strain>
    </source>
</reference>
<protein>
    <submittedName>
        <fullName evidence="10">Rad4-domain-containing protein</fullName>
    </submittedName>
</protein>
<feature type="compositionally biased region" description="Basic residues" evidence="6">
    <location>
        <begin position="333"/>
        <end position="347"/>
    </location>
</feature>
<evidence type="ECO:0000313" key="10">
    <source>
        <dbReference type="EMBL" id="PMD19100.1"/>
    </source>
</evidence>
<dbReference type="GO" id="GO:0000111">
    <property type="term" value="C:nucleotide-excision repair factor 2 complex"/>
    <property type="evidence" value="ECO:0007669"/>
    <property type="project" value="TreeGrafter"/>
</dbReference>
<proteinExistence type="inferred from homology"/>
<keyword evidence="4" id="KW-0234">DNA repair</keyword>
<name>A0A2J6PYI5_9HELO</name>
<dbReference type="SMART" id="SM01031">
    <property type="entry name" value="BHD_2"/>
    <property type="match status" value="1"/>
</dbReference>
<dbReference type="GO" id="GO:0006289">
    <property type="term" value="P:nucleotide-excision repair"/>
    <property type="evidence" value="ECO:0007669"/>
    <property type="project" value="InterPro"/>
</dbReference>
<dbReference type="EMBL" id="KZ613491">
    <property type="protein sequence ID" value="PMD19100.1"/>
    <property type="molecule type" value="Genomic_DNA"/>
</dbReference>
<evidence type="ECO:0000256" key="6">
    <source>
        <dbReference type="SAM" id="MobiDB-lite"/>
    </source>
</evidence>
<sequence>MDEGTDDDDDEEEDIEFEDVETNPAPIPSGPLPSGDLELTLTRDTRVSITNPFGTKKGPSKIERQIRMSTHQIHVQLLMFHNAIRNAWCCDQELQNILVKQLPPRIKEQIEKWRDNSGVSKKSEDNPKGKEKGKAKDTKGKKADRRNRDWNENAETLRDGNTVAREQPLISLLKALQKDWKYRFRIAAPGLRKLGYMSLQALDAESKSFREDEHNPERHGERIRDIGEFREHAKAMEGSRDVGSQLFTALLRGLGLEVRLVANLQPVGFGWSQVEEAFEESIRKPEKSREKKLPAKLDPVSSGEDGSSGEETAPRSTLSGKGNEPAKKEKPTKSKSKSRRSTGRRISRGTGLKEAPIDLSDSEADGEEDDDDVIDVTPANTRPQPSLPYDKDLLFPHYWTEVLSPHTNTYIPVDPIVLNIVGDSPSNIEMFETRGAKSEKAKQVTAYIIGHSPDGTAKDVTTRYLKLHQWPGRTKGFRFPVEKVPVYNRKGKIARYEEKDWFKTVMSGYIRGTRKYPSTEIDDHEDATDLKRKKVEKKVVEEGKETLQYYKSSAEFVLERHLRREEALLPNAKHVKMFTVKGKGEDATEEKVFLRKDVVNCKSMETWHKEGRAPKLGEEPLKRVPYRAATTNRKRELAEAEHASGEKVLQGLYSMDQTDWIIPPPIENGIIPKNSFGNIDLYVDSMLPEGAVHIPMRGTMKICKRLGIDYAEAVTGFEFGHRMAVPIITGVVVAEENYEAVMGEWQKDEVERVRKEDEKRRKAAIFTKDVDAEAEAQKRIMDQRDEEMAGGFLPEGFNVEEQEEDHHRPFFPVAHEGDDDDGGGFVIE</sequence>
<feature type="compositionally biased region" description="Acidic residues" evidence="6">
    <location>
        <begin position="360"/>
        <end position="374"/>
    </location>
</feature>
<dbReference type="Pfam" id="PF03835">
    <property type="entry name" value="Rad4"/>
    <property type="match status" value="1"/>
</dbReference>
<dbReference type="Pfam" id="PF10404">
    <property type="entry name" value="BHD_2"/>
    <property type="match status" value="1"/>
</dbReference>
<dbReference type="Gene3D" id="3.30.70.2460">
    <property type="entry name" value="Rad4, beta-hairpin domain BHD3"/>
    <property type="match status" value="1"/>
</dbReference>
<dbReference type="OrthoDB" id="300780at2759"/>